<evidence type="ECO:0000256" key="8">
    <source>
        <dbReference type="ARBA" id="ARBA00022679"/>
    </source>
</evidence>
<feature type="domain" description="Fe2OG dioxygenase" evidence="22">
    <location>
        <begin position="226"/>
        <end position="331"/>
    </location>
</feature>
<evidence type="ECO:0000256" key="15">
    <source>
        <dbReference type="ARBA" id="ARBA00023268"/>
    </source>
</evidence>
<dbReference type="InterPro" id="IPR037151">
    <property type="entry name" value="AlkB-like_sf"/>
</dbReference>
<dbReference type="Gene3D" id="2.60.120.590">
    <property type="entry name" value="Alpha-ketoglutarate-dependent dioxygenase AlkB-like"/>
    <property type="match status" value="1"/>
</dbReference>
<dbReference type="PANTHER" id="PTHR13069">
    <property type="entry name" value="ALKYLATED DNA REPAIR PROTEIN ALKB HOMOLOG 8"/>
    <property type="match status" value="1"/>
</dbReference>
<evidence type="ECO:0000256" key="3">
    <source>
        <dbReference type="ARBA" id="ARBA00004496"/>
    </source>
</evidence>
<evidence type="ECO:0000256" key="20">
    <source>
        <dbReference type="PROSITE-ProRule" id="PRU00176"/>
    </source>
</evidence>
<keyword evidence="14" id="KW-0539">Nucleus</keyword>
<evidence type="ECO:0000256" key="6">
    <source>
        <dbReference type="ARBA" id="ARBA00022490"/>
    </source>
</evidence>
<evidence type="ECO:0000256" key="19">
    <source>
        <dbReference type="ARBA" id="ARBA00049802"/>
    </source>
</evidence>
<dbReference type="InterPro" id="IPR005123">
    <property type="entry name" value="Oxoglu/Fe-dep_dioxygenase_dom"/>
</dbReference>
<dbReference type="PANTHER" id="PTHR13069:SF21">
    <property type="entry name" value="ALKYLATED DNA REPAIR PROTEIN ALKB HOMOLOG 8"/>
    <property type="match status" value="1"/>
</dbReference>
<comment type="catalytic activity">
    <reaction evidence="16">
        <text>5-(carboxymethyl)uridine(34) in tRNA + S-adenosyl-L-methionine = 5-(2-methoxy-2-oxoethyl)uridine(34) in tRNA + S-adenosyl-L-homocysteine</text>
        <dbReference type="Rhea" id="RHEA:43208"/>
        <dbReference type="Rhea" id="RHEA-COMP:10407"/>
        <dbReference type="Rhea" id="RHEA-COMP:10408"/>
        <dbReference type="ChEBI" id="CHEBI:57856"/>
        <dbReference type="ChEBI" id="CHEBI:59789"/>
        <dbReference type="ChEBI" id="CHEBI:74851"/>
        <dbReference type="ChEBI" id="CHEBI:74882"/>
        <dbReference type="EC" id="2.1.1.229"/>
    </reaction>
</comment>
<evidence type="ECO:0000256" key="17">
    <source>
        <dbReference type="ARBA" id="ARBA00045506"/>
    </source>
</evidence>
<keyword evidence="11" id="KW-0862">Zinc</keyword>
<comment type="subcellular location">
    <subcellularLocation>
        <location evidence="3">Cytoplasm</location>
    </subcellularLocation>
    <subcellularLocation>
        <location evidence="2">Nucleus</location>
    </subcellularLocation>
</comment>
<keyword evidence="15" id="KW-0511">Multifunctional enzyme</keyword>
<proteinExistence type="inferred from homology"/>
<dbReference type="InterPro" id="IPR034256">
    <property type="entry name" value="ALKBH8_RRM"/>
</dbReference>
<keyword evidence="6" id="KW-0963">Cytoplasm</keyword>
<keyword evidence="9" id="KW-0949">S-adenosyl-L-methionine</keyword>
<dbReference type="Proteomes" id="UP000695000">
    <property type="component" value="Unplaced"/>
</dbReference>
<accession>A0ABM1MN28</accession>
<dbReference type="InterPro" id="IPR013216">
    <property type="entry name" value="Methyltransf_11"/>
</dbReference>
<evidence type="ECO:0000256" key="9">
    <source>
        <dbReference type="ARBA" id="ARBA00022691"/>
    </source>
</evidence>
<evidence type="ECO:0000256" key="18">
    <source>
        <dbReference type="ARBA" id="ARBA00049786"/>
    </source>
</evidence>
<organism evidence="23 24">
    <name type="scientific">Nicrophorus vespilloides</name>
    <name type="common">Boreal carrion beetle</name>
    <dbReference type="NCBI Taxonomy" id="110193"/>
    <lineage>
        <taxon>Eukaryota</taxon>
        <taxon>Metazoa</taxon>
        <taxon>Ecdysozoa</taxon>
        <taxon>Arthropoda</taxon>
        <taxon>Hexapoda</taxon>
        <taxon>Insecta</taxon>
        <taxon>Pterygota</taxon>
        <taxon>Neoptera</taxon>
        <taxon>Endopterygota</taxon>
        <taxon>Coleoptera</taxon>
        <taxon>Polyphaga</taxon>
        <taxon>Staphyliniformia</taxon>
        <taxon>Silphidae</taxon>
        <taxon>Nicrophorinae</taxon>
        <taxon>Nicrophorus</taxon>
    </lineage>
</organism>
<dbReference type="InterPro" id="IPR029063">
    <property type="entry name" value="SAM-dependent_MTases_sf"/>
</dbReference>
<keyword evidence="7" id="KW-0489">Methyltransferase</keyword>
<dbReference type="GeneID" id="108562219"/>
<dbReference type="Pfam" id="PF00076">
    <property type="entry name" value="RRM_1"/>
    <property type="match status" value="1"/>
</dbReference>
<comment type="cofactor">
    <cofactor evidence="1">
        <name>Fe(2+)</name>
        <dbReference type="ChEBI" id="CHEBI:29033"/>
    </cofactor>
</comment>
<evidence type="ECO:0000256" key="1">
    <source>
        <dbReference type="ARBA" id="ARBA00001954"/>
    </source>
</evidence>
<evidence type="ECO:0000259" key="21">
    <source>
        <dbReference type="PROSITE" id="PS50102"/>
    </source>
</evidence>
<dbReference type="Gene3D" id="3.30.70.330">
    <property type="match status" value="1"/>
</dbReference>
<keyword evidence="23" id="KW-1185">Reference proteome</keyword>
<evidence type="ECO:0000256" key="13">
    <source>
        <dbReference type="ARBA" id="ARBA00023004"/>
    </source>
</evidence>
<dbReference type="InterPro" id="IPR035979">
    <property type="entry name" value="RBD_domain_sf"/>
</dbReference>
<keyword evidence="8" id="KW-0808">Transferase</keyword>
<feature type="domain" description="RRM" evidence="21">
    <location>
        <begin position="54"/>
        <end position="131"/>
    </location>
</feature>
<evidence type="ECO:0000256" key="12">
    <source>
        <dbReference type="ARBA" id="ARBA00022884"/>
    </source>
</evidence>
<evidence type="ECO:0000256" key="4">
    <source>
        <dbReference type="ARBA" id="ARBA00007879"/>
    </source>
</evidence>
<dbReference type="Pfam" id="PF08241">
    <property type="entry name" value="Methyltransf_11"/>
    <property type="match status" value="1"/>
</dbReference>
<comment type="similarity">
    <text evidence="4">Belongs to the alkB family.</text>
</comment>
<keyword evidence="13" id="KW-0408">Iron</keyword>
<evidence type="ECO:0000313" key="23">
    <source>
        <dbReference type="Proteomes" id="UP000695000"/>
    </source>
</evidence>
<dbReference type="InterPro" id="IPR051422">
    <property type="entry name" value="AlkB_tRNA_MeTrf/Diox"/>
</dbReference>
<evidence type="ECO:0000256" key="11">
    <source>
        <dbReference type="ARBA" id="ARBA00022833"/>
    </source>
</evidence>
<evidence type="ECO:0000256" key="10">
    <source>
        <dbReference type="ARBA" id="ARBA00022723"/>
    </source>
</evidence>
<sequence>MAESCVLGCESEELKFQMEPSGNSLKKLERKMRKCHAVVEKETGIPCSTSNPTKNVVVCNSGLSNGLTEEVVMESFMSFGTLDRIIMLPGKSCCFVVFKNLANAKDAFEHINGKLKIAQDNKPILLGYSETLPAVRPIDFRVKPPGLKVVPDFISEAEEELLLSLVNFDEDEGGDGVMKHRQVKHFGFEFRYDINNVDKDAPLEVGVPAECDFLWDRLKSRGLDFRPDQLTVNHYKPGQGIPPHVDTHSAFDEPLLSVSLSSDIVMDFRHRNGKHLPVFVPRRSLTIMNGESRYDWTHGITPRKLDVVPSEKGITANERGVRVSFTFRRIRQGECECIYKSLCDSHRRKAEDISNEIAAKLESTHVHQVYEDIADHFNETRHKPWPNVLDFVLSMKPGSIVVDIGCGNGKYMGINKNVFDMGCDRSFNLLDLCVESGYNVFNCNCLSVPLRDGIADGVICIAVIHHLANEERRKQSISEMIRVLRVGGRALIYVWAKDQNYYRKSSYLKQNRKNRKDETDITEQDEIKFSFDRVTLPIHTNRKQFLHQDLFVPWKLLNEGTISDEFLRYYHVFEENELDYLVRTFDDVEVIESYYEQGNWCIVFEKVK</sequence>
<gene>
    <name evidence="24" type="primary">LOC108562219</name>
</gene>
<dbReference type="SUPFAM" id="SSF51197">
    <property type="entry name" value="Clavaminate synthase-like"/>
    <property type="match status" value="1"/>
</dbReference>
<comment type="function">
    <text evidence="17">Catalyzes the methylation of 5-carboxymethyl uridine to 5-methylcarboxymethyl uridine at the wobble position of the anticodon loop in tRNA via its methyltransferase domain. Catalyzes the last step in the formation of 5-methylcarboxymethyl uridine at the wobble position of the anticodon loop in target tRNA. Has a preference for tRNA(Arg) and tRNA(Glu), and does not bind tRNA(Lys). Binds tRNA and catalyzes the iron and alpha-ketoglutarate dependent hydroxylation of 5-methylcarboxymethyl uridine at the wobble position of the anticodon loop in tRNA via its dioxygenase domain, giving rise to 5-(S)-methoxycarbonylhydroxymethyluridine; has a preference for tRNA(Gly). Required for normal survival after DNA damage. May inhibit apoptosis and promote cell survival and angiogenesis.</text>
</comment>
<reference evidence="24" key="1">
    <citation type="submission" date="2025-08" db="UniProtKB">
        <authorList>
            <consortium name="RefSeq"/>
        </authorList>
    </citation>
    <scope>IDENTIFICATION</scope>
    <source>
        <tissue evidence="24">Whole Larva</tissue>
    </source>
</reference>
<evidence type="ECO:0000313" key="24">
    <source>
        <dbReference type="RefSeq" id="XP_017775978.1"/>
    </source>
</evidence>
<protein>
    <recommendedName>
        <fullName evidence="5">tRNA (carboxymethyluridine(34)-5-O)-methyltransferase</fullName>
        <ecNumber evidence="5">2.1.1.229</ecNumber>
    </recommendedName>
    <alternativeName>
        <fullName evidence="18">Alkylated DNA repair protein alkB homolog 8</fullName>
    </alternativeName>
    <alternativeName>
        <fullName evidence="19">S-adenosyl-L-methionine-dependent tRNA methyltransferase ALKBH8</fullName>
    </alternativeName>
</protein>
<evidence type="ECO:0000256" key="5">
    <source>
        <dbReference type="ARBA" id="ARBA00012808"/>
    </source>
</evidence>
<dbReference type="CDD" id="cd12431">
    <property type="entry name" value="RRM_ALKBH8"/>
    <property type="match status" value="1"/>
</dbReference>
<dbReference type="InterPro" id="IPR000504">
    <property type="entry name" value="RRM_dom"/>
</dbReference>
<dbReference type="InterPro" id="IPR027450">
    <property type="entry name" value="AlkB-like"/>
</dbReference>
<dbReference type="PROSITE" id="PS50102">
    <property type="entry name" value="RRM"/>
    <property type="match status" value="1"/>
</dbReference>
<evidence type="ECO:0000256" key="14">
    <source>
        <dbReference type="ARBA" id="ARBA00023242"/>
    </source>
</evidence>
<evidence type="ECO:0000256" key="2">
    <source>
        <dbReference type="ARBA" id="ARBA00004123"/>
    </source>
</evidence>
<dbReference type="EC" id="2.1.1.229" evidence="5"/>
<dbReference type="SUPFAM" id="SSF54928">
    <property type="entry name" value="RNA-binding domain, RBD"/>
    <property type="match status" value="1"/>
</dbReference>
<keyword evidence="12 20" id="KW-0694">RNA-binding</keyword>
<name>A0ABM1MN28_NICVS</name>
<dbReference type="RefSeq" id="XP_017775978.1">
    <property type="nucleotide sequence ID" value="XM_017920489.1"/>
</dbReference>
<evidence type="ECO:0000259" key="22">
    <source>
        <dbReference type="PROSITE" id="PS51471"/>
    </source>
</evidence>
<dbReference type="InterPro" id="IPR012677">
    <property type="entry name" value="Nucleotide-bd_a/b_plait_sf"/>
</dbReference>
<evidence type="ECO:0000256" key="7">
    <source>
        <dbReference type="ARBA" id="ARBA00022603"/>
    </source>
</evidence>
<evidence type="ECO:0000256" key="16">
    <source>
        <dbReference type="ARBA" id="ARBA00034996"/>
    </source>
</evidence>
<dbReference type="PROSITE" id="PS51471">
    <property type="entry name" value="FE2OG_OXY"/>
    <property type="match status" value="1"/>
</dbReference>
<dbReference type="Pfam" id="PF13532">
    <property type="entry name" value="2OG-FeII_Oxy_2"/>
    <property type="match status" value="1"/>
</dbReference>
<dbReference type="CDD" id="cd02440">
    <property type="entry name" value="AdoMet_MTases"/>
    <property type="match status" value="1"/>
</dbReference>
<dbReference type="SUPFAM" id="SSF53335">
    <property type="entry name" value="S-adenosyl-L-methionine-dependent methyltransferases"/>
    <property type="match status" value="1"/>
</dbReference>
<keyword evidence="10" id="KW-0479">Metal-binding</keyword>
<dbReference type="Gene3D" id="3.40.50.150">
    <property type="entry name" value="Vaccinia Virus protein VP39"/>
    <property type="match status" value="1"/>
</dbReference>